<dbReference type="Proteomes" id="UP000238479">
    <property type="component" value="Chromosome 1"/>
</dbReference>
<dbReference type="AlphaFoldDB" id="A0A2P6SH28"/>
<dbReference type="EMBL" id="PDCK01000039">
    <property type="protein sequence ID" value="PRQ57982.1"/>
    <property type="molecule type" value="Genomic_DNA"/>
</dbReference>
<accession>A0A2P6SH28</accession>
<name>A0A2P6SH28_ROSCH</name>
<evidence type="ECO:0000313" key="2">
    <source>
        <dbReference type="Proteomes" id="UP000238479"/>
    </source>
</evidence>
<organism evidence="1 2">
    <name type="scientific">Rosa chinensis</name>
    <name type="common">China rose</name>
    <dbReference type="NCBI Taxonomy" id="74649"/>
    <lineage>
        <taxon>Eukaryota</taxon>
        <taxon>Viridiplantae</taxon>
        <taxon>Streptophyta</taxon>
        <taxon>Embryophyta</taxon>
        <taxon>Tracheophyta</taxon>
        <taxon>Spermatophyta</taxon>
        <taxon>Magnoliopsida</taxon>
        <taxon>eudicotyledons</taxon>
        <taxon>Gunneridae</taxon>
        <taxon>Pentapetalae</taxon>
        <taxon>rosids</taxon>
        <taxon>fabids</taxon>
        <taxon>Rosales</taxon>
        <taxon>Rosaceae</taxon>
        <taxon>Rosoideae</taxon>
        <taxon>Rosoideae incertae sedis</taxon>
        <taxon>Rosa</taxon>
    </lineage>
</organism>
<sequence length="65" mass="7126">MNPMPWSLATSSPMARYFSSSKALRLCLMGWKDGLMVSLCVMISGEIPGMSAYDHAKTAALSRRN</sequence>
<comment type="caution">
    <text evidence="1">The sequence shown here is derived from an EMBL/GenBank/DDBJ whole genome shotgun (WGS) entry which is preliminary data.</text>
</comment>
<proteinExistence type="predicted"/>
<evidence type="ECO:0000313" key="1">
    <source>
        <dbReference type="EMBL" id="PRQ57982.1"/>
    </source>
</evidence>
<reference evidence="1 2" key="1">
    <citation type="journal article" date="2018" name="Nat. Genet.">
        <title>The Rosa genome provides new insights in the design of modern roses.</title>
        <authorList>
            <person name="Bendahmane M."/>
        </authorList>
    </citation>
    <scope>NUCLEOTIDE SEQUENCE [LARGE SCALE GENOMIC DNA]</scope>
    <source>
        <strain evidence="2">cv. Old Blush</strain>
    </source>
</reference>
<protein>
    <submittedName>
        <fullName evidence="1">Uncharacterized protein</fullName>
    </submittedName>
</protein>
<dbReference type="Gramene" id="PRQ57982">
    <property type="protein sequence ID" value="PRQ57982"/>
    <property type="gene ID" value="RchiOBHm_Chr1g0354241"/>
</dbReference>
<gene>
    <name evidence="1" type="ORF">RchiOBHm_Chr1g0354241</name>
</gene>
<keyword evidence="2" id="KW-1185">Reference proteome</keyword>